<dbReference type="AlphaFoldDB" id="A0A0A9XHH1"/>
<organism evidence="1">
    <name type="scientific">Lygus hesperus</name>
    <name type="common">Western plant bug</name>
    <dbReference type="NCBI Taxonomy" id="30085"/>
    <lineage>
        <taxon>Eukaryota</taxon>
        <taxon>Metazoa</taxon>
        <taxon>Ecdysozoa</taxon>
        <taxon>Arthropoda</taxon>
        <taxon>Hexapoda</taxon>
        <taxon>Insecta</taxon>
        <taxon>Pterygota</taxon>
        <taxon>Neoptera</taxon>
        <taxon>Paraneoptera</taxon>
        <taxon>Hemiptera</taxon>
        <taxon>Heteroptera</taxon>
        <taxon>Panheteroptera</taxon>
        <taxon>Cimicomorpha</taxon>
        <taxon>Miridae</taxon>
        <taxon>Mirini</taxon>
        <taxon>Lygus</taxon>
    </lineage>
</organism>
<dbReference type="EMBL" id="GDHC01021250">
    <property type="protein sequence ID" value="JAP97378.1"/>
    <property type="molecule type" value="Transcribed_RNA"/>
</dbReference>
<reference evidence="2" key="3">
    <citation type="journal article" date="2016" name="Gigascience">
        <title>De novo construction of an expanded transcriptome assembly for the western tarnished plant bug, Lygus hesperus.</title>
        <authorList>
            <person name="Tassone E.E."/>
            <person name="Geib S.M."/>
            <person name="Hall B."/>
            <person name="Fabrick J.A."/>
            <person name="Brent C.S."/>
            <person name="Hull J.J."/>
        </authorList>
    </citation>
    <scope>NUCLEOTIDE SEQUENCE</scope>
</reference>
<gene>
    <name evidence="1" type="primary">SPAC8C9.04</name>
    <name evidence="1" type="ORF">CM83_100217</name>
    <name evidence="2" type="ORF">g.94868</name>
</gene>
<dbReference type="GO" id="GO:0005929">
    <property type="term" value="C:cilium"/>
    <property type="evidence" value="ECO:0007669"/>
    <property type="project" value="TreeGrafter"/>
</dbReference>
<dbReference type="GO" id="GO:0042073">
    <property type="term" value="P:intraciliary transport"/>
    <property type="evidence" value="ECO:0007669"/>
    <property type="project" value="InterPro"/>
</dbReference>
<accession>A0A0A9XHH1</accession>
<dbReference type="Gene3D" id="2.60.120.260">
    <property type="entry name" value="Galactose-binding domain-like"/>
    <property type="match status" value="1"/>
</dbReference>
<reference evidence="1" key="2">
    <citation type="submission" date="2014-07" db="EMBL/GenBank/DDBJ databases">
        <authorList>
            <person name="Hull J."/>
        </authorList>
    </citation>
    <scope>NUCLEOTIDE SEQUENCE</scope>
</reference>
<evidence type="ECO:0000313" key="2">
    <source>
        <dbReference type="EMBL" id="JAP97378.1"/>
    </source>
</evidence>
<name>A0A0A9XHH1_LYGHE</name>
<sequence length="139" mass="15231">MVGVDFVGERVKLEVAFVTFNDDQLPGSCIVNAEEPNSFVLTSGGFPHEVLCATCAACAHINKIKLVLHDAKHIQVELCNTERNHDTYNIVLDRTLARGECDGKGNDCKQCQVVILSVNPNKEGKSVKEVRLRILSGHS</sequence>
<protein>
    <submittedName>
        <fullName evidence="1">Meiotically up-regulated protein C8C9.04</fullName>
    </submittedName>
</protein>
<dbReference type="InterPro" id="IPR033558">
    <property type="entry name" value="IFT25"/>
</dbReference>
<reference evidence="1" key="1">
    <citation type="journal article" date="2014" name="PLoS ONE">
        <title>Transcriptome-Based Identification of ABC Transporters in the Western Tarnished Plant Bug Lygus hesperus.</title>
        <authorList>
            <person name="Hull J.J."/>
            <person name="Chaney K."/>
            <person name="Geib S.M."/>
            <person name="Fabrick J.A."/>
            <person name="Brent C.S."/>
            <person name="Walsh D."/>
            <person name="Lavine L.C."/>
        </authorList>
    </citation>
    <scope>NUCLEOTIDE SEQUENCE</scope>
</reference>
<dbReference type="GO" id="GO:0030992">
    <property type="term" value="C:intraciliary transport particle B"/>
    <property type="evidence" value="ECO:0007669"/>
    <property type="project" value="InterPro"/>
</dbReference>
<dbReference type="PANTHER" id="PTHR33906">
    <property type="entry name" value="INTRAFLAGELLAR TRANSPORT PROTEIN 25 HOMOLOG"/>
    <property type="match status" value="1"/>
</dbReference>
<dbReference type="PANTHER" id="PTHR33906:SF1">
    <property type="entry name" value="INTRAFLAGELLAR TRANSPORT PROTEIN 25 HOMOLOG"/>
    <property type="match status" value="1"/>
</dbReference>
<evidence type="ECO:0000313" key="1">
    <source>
        <dbReference type="EMBL" id="JAG16530.1"/>
    </source>
</evidence>
<proteinExistence type="predicted"/>
<dbReference type="EMBL" id="GBHO01027074">
    <property type="protein sequence ID" value="JAG16530.1"/>
    <property type="molecule type" value="Transcribed_RNA"/>
</dbReference>